<keyword evidence="6 9" id="KW-1133">Transmembrane helix</keyword>
<comment type="subcellular location">
    <subcellularLocation>
        <location evidence="1">Cell membrane</location>
        <topology evidence="1">Multi-pass membrane protein</topology>
    </subcellularLocation>
</comment>
<keyword evidence="7" id="KW-0406">Ion transport</keyword>
<feature type="transmembrane region" description="Helical" evidence="9">
    <location>
        <begin position="223"/>
        <end position="240"/>
    </location>
</feature>
<dbReference type="EMBL" id="JBHSAO010000001">
    <property type="protein sequence ID" value="MFC4022476.1"/>
    <property type="molecule type" value="Genomic_DNA"/>
</dbReference>
<dbReference type="InterPro" id="IPR038770">
    <property type="entry name" value="Na+/solute_symporter_sf"/>
</dbReference>
<dbReference type="InterPro" id="IPR036721">
    <property type="entry name" value="RCK_C_sf"/>
</dbReference>
<evidence type="ECO:0000256" key="7">
    <source>
        <dbReference type="ARBA" id="ARBA00023065"/>
    </source>
</evidence>
<evidence type="ECO:0000256" key="2">
    <source>
        <dbReference type="ARBA" id="ARBA00022448"/>
    </source>
</evidence>
<reference evidence="12" key="1">
    <citation type="journal article" date="2019" name="Int. J. Syst. Evol. Microbiol.">
        <title>The Global Catalogue of Microorganisms (GCM) 10K type strain sequencing project: providing services to taxonomists for standard genome sequencing and annotation.</title>
        <authorList>
            <consortium name="The Broad Institute Genomics Platform"/>
            <consortium name="The Broad Institute Genome Sequencing Center for Infectious Disease"/>
            <person name="Wu L."/>
            <person name="Ma J."/>
        </authorList>
    </citation>
    <scope>NUCLEOTIDE SEQUENCE [LARGE SCALE GENOMIC DNA]</scope>
    <source>
        <strain evidence="12">IBRC-M 10703</strain>
    </source>
</reference>
<keyword evidence="5 9" id="KW-0812">Transmembrane</keyword>
<evidence type="ECO:0000256" key="8">
    <source>
        <dbReference type="ARBA" id="ARBA00023136"/>
    </source>
</evidence>
<evidence type="ECO:0000256" key="4">
    <source>
        <dbReference type="ARBA" id="ARBA00022475"/>
    </source>
</evidence>
<evidence type="ECO:0000256" key="6">
    <source>
        <dbReference type="ARBA" id="ARBA00022989"/>
    </source>
</evidence>
<evidence type="ECO:0000256" key="9">
    <source>
        <dbReference type="SAM" id="Phobius"/>
    </source>
</evidence>
<feature type="transmembrane region" description="Helical" evidence="9">
    <location>
        <begin position="90"/>
        <end position="112"/>
    </location>
</feature>
<evidence type="ECO:0000256" key="5">
    <source>
        <dbReference type="ARBA" id="ARBA00022692"/>
    </source>
</evidence>
<dbReference type="NCBIfam" id="NF003715">
    <property type="entry name" value="PRK05326.1-2"/>
    <property type="match status" value="1"/>
</dbReference>
<dbReference type="Gene3D" id="1.20.1530.20">
    <property type="match status" value="1"/>
</dbReference>
<feature type="transmembrane region" description="Helical" evidence="9">
    <location>
        <begin position="306"/>
        <end position="326"/>
    </location>
</feature>
<keyword evidence="8 9" id="KW-0472">Membrane</keyword>
<evidence type="ECO:0000313" key="11">
    <source>
        <dbReference type="EMBL" id="MFC4022476.1"/>
    </source>
</evidence>
<dbReference type="NCBIfam" id="NF003716">
    <property type="entry name" value="PRK05326.1-3"/>
    <property type="match status" value="1"/>
</dbReference>
<keyword evidence="12" id="KW-1185">Reference proteome</keyword>
<protein>
    <submittedName>
        <fullName evidence="11">Potassium/proton antiporter</fullName>
    </submittedName>
</protein>
<feature type="transmembrane region" description="Helical" evidence="9">
    <location>
        <begin position="338"/>
        <end position="361"/>
    </location>
</feature>
<dbReference type="SUPFAM" id="SSF116726">
    <property type="entry name" value="TrkA C-terminal domain-like"/>
    <property type="match status" value="1"/>
</dbReference>
<comment type="caution">
    <text evidence="11">The sequence shown here is derived from an EMBL/GenBank/DDBJ whole genome shotgun (WGS) entry which is preliminary data.</text>
</comment>
<dbReference type="RefSeq" id="WP_379494986.1">
    <property type="nucleotide sequence ID" value="NZ_JBHSAO010000001.1"/>
</dbReference>
<sequence>MLPELTDSNFLILIFSVILILSILGTKFTAKVNTPSLLFFIALGMLVGNDGLNIFDFYDAEMAQLIGMMALVVILFDGGIKTNWTTIKPVAIPSISLATLGVAITSLILGMVAKVIFELSWPEALLMGALVGSTDAAAVFAMLQGRNIHDRLEATLEAESGANDPMAVFLTITLISFVQLEYHGILELIGSFLWTMGGGLFIGLLIGWFGSKALHRVTLNSSGLYPLHALAFAFLAYSGASLVNASGLLAVYATAIFIGNTGLKQRNAILHFNEGFSWIAQIVLFITLGIFVVPSDLFQWEIIWRALLLSFTLMFVARPIAVFLSVIGMKFNMREKLLLSWAGLRGAVPIVLALFTIIAGLSNSQLYFNVIFFVVLTSTLLQGTTMTWFAEKLGLVKAGRNTQINHMELLSVGKNNLEIVEIYIEESSNVTGKKIKNLGMPVKANITLILRDGATISPHGNIILQEKDLLYILVPEKDVERIEGILNE</sequence>
<name>A0ABV8GUJ0_9BACI</name>
<gene>
    <name evidence="11" type="ORF">ACFOUV_01430</name>
</gene>
<feature type="transmembrane region" description="Helical" evidence="9">
    <location>
        <begin position="275"/>
        <end position="294"/>
    </location>
</feature>
<accession>A0ABV8GUJ0</accession>
<keyword evidence="4" id="KW-1003">Cell membrane</keyword>
<evidence type="ECO:0000256" key="3">
    <source>
        <dbReference type="ARBA" id="ARBA00022449"/>
    </source>
</evidence>
<feature type="transmembrane region" description="Helical" evidence="9">
    <location>
        <begin position="246"/>
        <end position="263"/>
    </location>
</feature>
<feature type="transmembrane region" description="Helical" evidence="9">
    <location>
        <begin position="191"/>
        <end position="211"/>
    </location>
</feature>
<dbReference type="PANTHER" id="PTHR32507">
    <property type="entry name" value="NA(+)/H(+) ANTIPORTER 1"/>
    <property type="match status" value="1"/>
</dbReference>
<keyword evidence="2" id="KW-0813">Transport</keyword>
<evidence type="ECO:0000313" key="12">
    <source>
        <dbReference type="Proteomes" id="UP001595772"/>
    </source>
</evidence>
<feature type="transmembrane region" description="Helical" evidence="9">
    <location>
        <begin position="61"/>
        <end position="78"/>
    </location>
</feature>
<dbReference type="PROSITE" id="PS51202">
    <property type="entry name" value="RCK_C"/>
    <property type="match status" value="1"/>
</dbReference>
<dbReference type="Proteomes" id="UP001595772">
    <property type="component" value="Unassembled WGS sequence"/>
</dbReference>
<evidence type="ECO:0000259" key="10">
    <source>
        <dbReference type="PROSITE" id="PS51202"/>
    </source>
</evidence>
<keyword evidence="3" id="KW-0050">Antiport</keyword>
<feature type="transmembrane region" description="Helical" evidence="9">
    <location>
        <begin position="367"/>
        <end position="390"/>
    </location>
</feature>
<dbReference type="InterPro" id="IPR006153">
    <property type="entry name" value="Cation/H_exchanger_TM"/>
</dbReference>
<dbReference type="InterPro" id="IPR006037">
    <property type="entry name" value="RCK_C"/>
</dbReference>
<dbReference type="Gene3D" id="3.30.70.1450">
    <property type="entry name" value="Regulator of K+ conductance, C-terminal domain"/>
    <property type="match status" value="1"/>
</dbReference>
<dbReference type="Pfam" id="PF00999">
    <property type="entry name" value="Na_H_Exchanger"/>
    <property type="match status" value="1"/>
</dbReference>
<proteinExistence type="predicted"/>
<feature type="transmembrane region" description="Helical" evidence="9">
    <location>
        <begin position="37"/>
        <end position="55"/>
    </location>
</feature>
<feature type="transmembrane region" description="Helical" evidence="9">
    <location>
        <begin position="12"/>
        <end position="30"/>
    </location>
</feature>
<dbReference type="Pfam" id="PF02080">
    <property type="entry name" value="TrkA_C"/>
    <property type="match status" value="1"/>
</dbReference>
<evidence type="ECO:0000256" key="1">
    <source>
        <dbReference type="ARBA" id="ARBA00004651"/>
    </source>
</evidence>
<organism evidence="11 12">
    <name type="scientific">Oceanobacillus longus</name>
    <dbReference type="NCBI Taxonomy" id="930120"/>
    <lineage>
        <taxon>Bacteria</taxon>
        <taxon>Bacillati</taxon>
        <taxon>Bacillota</taxon>
        <taxon>Bacilli</taxon>
        <taxon>Bacillales</taxon>
        <taxon>Bacillaceae</taxon>
        <taxon>Oceanobacillus</taxon>
    </lineage>
</organism>
<dbReference type="PANTHER" id="PTHR32507:SF7">
    <property type="entry name" value="K(+)_H(+) ANTIPORTER NHAP2"/>
    <property type="match status" value="1"/>
</dbReference>
<feature type="domain" description="RCK C-terminal" evidence="10">
    <location>
        <begin position="407"/>
        <end position="488"/>
    </location>
</feature>